<keyword evidence="4 7" id="KW-0521">NADP</keyword>
<dbReference type="UniPathway" id="UPA00115">
    <property type="reaction ID" value="UER00408"/>
</dbReference>
<feature type="binding site" evidence="7">
    <location>
        <position position="61"/>
    </location>
    <ligand>
        <name>NADP(+)</name>
        <dbReference type="ChEBI" id="CHEBI:58349"/>
    </ligand>
</feature>
<evidence type="ECO:0000256" key="4">
    <source>
        <dbReference type="ARBA" id="ARBA00022857"/>
    </source>
</evidence>
<accession>A0A0S2DPF8</accession>
<dbReference type="NCBIfam" id="TIGR00871">
    <property type="entry name" value="zwf"/>
    <property type="match status" value="1"/>
</dbReference>
<dbReference type="Gene3D" id="3.40.50.720">
    <property type="entry name" value="NAD(P)-binding Rossmann-like Domain"/>
    <property type="match status" value="1"/>
</dbReference>
<sequence>MSVYSVPSTSQPPHLAPLAPFDLVIFGGTGDLALRKLLPALFHRYADGQIVAGARIVGIARDERSDEAYRGKIREALIQFAGEQAQQTEVLDGFLALLSYRRLDLSSDSGWPEFAAEFTDAERVRVFYLAVGPDLFGVVSDRLQSHGLVNPKTRVVVEKPLGKDGVSADAINDALARVFNETQIFRIDHYLGKETVQNLTALRFSNALFEPLWKAEHIDHVQITVAETVGVESRAPYYDKSGALRDMVQNHLLQLLCLVAMEPPSSLAADAIRDEKLKVLRALRPIENGNAAAFTVRGQYKAGAVEGRAVPGYAQELGAQSLTETFVALKAEVKNWRWAGVPFYLRTGKRLAERVSEIVVTFRQVPHSIFEGLTEQDPSSRLQPNKLVLRLQPDEGVKLWLMNKVPGPGGLRLRHVPLDMSFAAAFGGRQADAYERLLMDVVRGNPMLFMRRDEVDAAWKWIDPIRAAWAASAEAPRPYTAGSWGPSAAVALIERDGRTWHEDAS</sequence>
<reference evidence="8 9" key="1">
    <citation type="submission" date="2015-11" db="EMBL/GenBank/DDBJ databases">
        <title>Genome sequences of Lysobacter enzymogenes strain C3 and Lysobacter antibioticus ATCC 29479.</title>
        <authorList>
            <person name="Kobayashi D.Y."/>
        </authorList>
    </citation>
    <scope>NUCLEOTIDE SEQUENCE [LARGE SCALE GENOMIC DNA]</scope>
    <source>
        <strain evidence="8 9">C3</strain>
    </source>
</reference>
<comment type="similarity">
    <text evidence="2 7">Belongs to the glucose-6-phosphate dehydrogenase family.</text>
</comment>
<evidence type="ECO:0000256" key="3">
    <source>
        <dbReference type="ARBA" id="ARBA00022526"/>
    </source>
</evidence>
<dbReference type="InterPro" id="IPR036291">
    <property type="entry name" value="NAD(P)-bd_dom_sf"/>
</dbReference>
<evidence type="ECO:0000256" key="7">
    <source>
        <dbReference type="HAMAP-Rule" id="MF_00966"/>
    </source>
</evidence>
<feature type="binding site" evidence="7">
    <location>
        <position position="246"/>
    </location>
    <ligand>
        <name>substrate</name>
    </ligand>
</feature>
<dbReference type="Pfam" id="PF02781">
    <property type="entry name" value="G6PD_C"/>
    <property type="match status" value="1"/>
</dbReference>
<dbReference type="GO" id="GO:0005829">
    <property type="term" value="C:cytosol"/>
    <property type="evidence" value="ECO:0007669"/>
    <property type="project" value="TreeGrafter"/>
</dbReference>
<dbReference type="InterPro" id="IPR001282">
    <property type="entry name" value="G6P_DH"/>
</dbReference>
<dbReference type="SUPFAM" id="SSF51735">
    <property type="entry name" value="NAD(P)-binding Rossmann-fold domains"/>
    <property type="match status" value="1"/>
</dbReference>
<gene>
    <name evidence="7 8" type="primary">zwf</name>
    <name evidence="8" type="ORF">GLE_5193</name>
</gene>
<dbReference type="Gene3D" id="3.30.360.10">
    <property type="entry name" value="Dihydrodipicolinate Reductase, domain 2"/>
    <property type="match status" value="1"/>
</dbReference>
<evidence type="ECO:0000313" key="8">
    <source>
        <dbReference type="EMBL" id="ALN60534.1"/>
    </source>
</evidence>
<dbReference type="GO" id="GO:0004345">
    <property type="term" value="F:glucose-6-phosphate dehydrogenase activity"/>
    <property type="evidence" value="ECO:0007669"/>
    <property type="project" value="UniProtKB-UniRule"/>
</dbReference>
<feature type="binding site" evidence="7">
    <location>
        <begin position="104"/>
        <end position="105"/>
    </location>
    <ligand>
        <name>NADP(+)</name>
        <dbReference type="ChEBI" id="CHEBI:58349"/>
    </ligand>
</feature>
<feature type="binding site" evidence="7">
    <location>
        <position position="227"/>
    </location>
    <ligand>
        <name>substrate</name>
    </ligand>
</feature>
<feature type="active site" description="Proton acceptor" evidence="7">
    <location>
        <position position="251"/>
    </location>
</feature>
<dbReference type="RefSeq" id="WP_057949623.1">
    <property type="nucleotide sequence ID" value="NZ_CP067396.1"/>
</dbReference>
<evidence type="ECO:0000313" key="9">
    <source>
        <dbReference type="Proteomes" id="UP000061569"/>
    </source>
</evidence>
<evidence type="ECO:0000256" key="2">
    <source>
        <dbReference type="ARBA" id="ARBA00009975"/>
    </source>
</evidence>
<dbReference type="KEGG" id="lez:GLE_5193"/>
<dbReference type="GO" id="GO:0050661">
    <property type="term" value="F:NADP binding"/>
    <property type="evidence" value="ECO:0007669"/>
    <property type="project" value="UniProtKB-UniRule"/>
</dbReference>
<comment type="caution">
    <text evidence="7">Lacks conserved residue(s) required for the propagation of feature annotation.</text>
</comment>
<keyword evidence="3 7" id="KW-0313">Glucose metabolism</keyword>
<dbReference type="PIRSF" id="PIRSF000110">
    <property type="entry name" value="G6PD"/>
    <property type="match status" value="1"/>
</dbReference>
<evidence type="ECO:0000256" key="1">
    <source>
        <dbReference type="ARBA" id="ARBA00004937"/>
    </source>
</evidence>
<dbReference type="Proteomes" id="UP000061569">
    <property type="component" value="Chromosome"/>
</dbReference>
<dbReference type="InterPro" id="IPR022674">
    <property type="entry name" value="G6P_DH_NAD-bd"/>
</dbReference>
<dbReference type="PROSITE" id="PS00069">
    <property type="entry name" value="G6P_DEHYDROGENASE"/>
    <property type="match status" value="1"/>
</dbReference>
<dbReference type="SUPFAM" id="SSF55347">
    <property type="entry name" value="Glyceraldehyde-3-phosphate dehydrogenase-like, C-terminal domain"/>
    <property type="match status" value="1"/>
</dbReference>
<dbReference type="AlphaFoldDB" id="A0A0S2DPF8"/>
<dbReference type="HAMAP" id="MF_00966">
    <property type="entry name" value="G6PD"/>
    <property type="match status" value="1"/>
</dbReference>
<comment type="function">
    <text evidence="7">Catalyzes the oxidation of glucose 6-phosphate to 6-phosphogluconolactone.</text>
</comment>
<keyword evidence="6 7" id="KW-0119">Carbohydrate metabolism</keyword>
<dbReference type="NCBIfam" id="NF009492">
    <property type="entry name" value="PRK12853.1-3"/>
    <property type="match status" value="1"/>
</dbReference>
<keyword evidence="5 7" id="KW-0560">Oxidoreductase</keyword>
<dbReference type="GO" id="GO:0009051">
    <property type="term" value="P:pentose-phosphate shunt, oxidative branch"/>
    <property type="evidence" value="ECO:0007669"/>
    <property type="project" value="TreeGrafter"/>
</dbReference>
<comment type="pathway">
    <text evidence="1 7">Carbohydrate degradation; pentose phosphate pathway; D-ribulose 5-phosphate from D-glucose 6-phosphate (oxidative stage): step 1/3.</text>
</comment>
<dbReference type="PATRIC" id="fig|69.6.peg.5113"/>
<feature type="binding site" evidence="7">
    <location>
        <position position="193"/>
    </location>
    <ligand>
        <name>substrate</name>
    </ligand>
</feature>
<dbReference type="Pfam" id="PF00479">
    <property type="entry name" value="G6PD_N"/>
    <property type="match status" value="1"/>
</dbReference>
<dbReference type="PRINTS" id="PR00079">
    <property type="entry name" value="G6PDHDRGNASE"/>
</dbReference>
<comment type="catalytic activity">
    <reaction evidence="7">
        <text>D-glucose 6-phosphate + NADP(+) = 6-phospho-D-glucono-1,5-lactone + NADPH + H(+)</text>
        <dbReference type="Rhea" id="RHEA:15841"/>
        <dbReference type="ChEBI" id="CHEBI:15378"/>
        <dbReference type="ChEBI" id="CHEBI:57783"/>
        <dbReference type="ChEBI" id="CHEBI:57955"/>
        <dbReference type="ChEBI" id="CHEBI:58349"/>
        <dbReference type="ChEBI" id="CHEBI:61548"/>
        <dbReference type="EC" id="1.1.1.49"/>
    </reaction>
</comment>
<dbReference type="STRING" id="69.GLE_5193"/>
<dbReference type="EMBL" id="CP013140">
    <property type="protein sequence ID" value="ALN60534.1"/>
    <property type="molecule type" value="Genomic_DNA"/>
</dbReference>
<dbReference type="InterPro" id="IPR022675">
    <property type="entry name" value="G6P_DH_C"/>
</dbReference>
<dbReference type="EC" id="1.1.1.49" evidence="7"/>
<dbReference type="PANTHER" id="PTHR23429:SF0">
    <property type="entry name" value="GLUCOSE-6-PHOSPHATE 1-DEHYDROGENASE"/>
    <property type="match status" value="1"/>
</dbReference>
<evidence type="ECO:0000256" key="5">
    <source>
        <dbReference type="ARBA" id="ARBA00023002"/>
    </source>
</evidence>
<organism evidence="8 9">
    <name type="scientific">Lysobacter enzymogenes</name>
    <dbReference type="NCBI Taxonomy" id="69"/>
    <lineage>
        <taxon>Bacteria</taxon>
        <taxon>Pseudomonadati</taxon>
        <taxon>Pseudomonadota</taxon>
        <taxon>Gammaproteobacteria</taxon>
        <taxon>Lysobacterales</taxon>
        <taxon>Lysobacteraceae</taxon>
        <taxon>Lysobacter</taxon>
    </lineage>
</organism>
<dbReference type="GO" id="GO:0006006">
    <property type="term" value="P:glucose metabolic process"/>
    <property type="evidence" value="ECO:0007669"/>
    <property type="project" value="UniProtKB-KW"/>
</dbReference>
<feature type="binding site" evidence="7">
    <location>
        <position position="349"/>
    </location>
    <ligand>
        <name>substrate</name>
    </ligand>
</feature>
<evidence type="ECO:0000256" key="6">
    <source>
        <dbReference type="ARBA" id="ARBA00023277"/>
    </source>
</evidence>
<feature type="binding site" evidence="7">
    <location>
        <position position="189"/>
    </location>
    <ligand>
        <name>substrate</name>
    </ligand>
</feature>
<dbReference type="PANTHER" id="PTHR23429">
    <property type="entry name" value="GLUCOSE-6-PHOSPHATE 1-DEHYDROGENASE G6PD"/>
    <property type="match status" value="1"/>
</dbReference>
<dbReference type="OrthoDB" id="9802739at2"/>
<name>A0A0S2DPF8_LYSEN</name>
<proteinExistence type="inferred from homology"/>
<feature type="binding site" evidence="7">
    <location>
        <position position="159"/>
    </location>
    <ligand>
        <name>NADP(+)</name>
        <dbReference type="ChEBI" id="CHEBI:58349"/>
    </ligand>
</feature>
<dbReference type="InterPro" id="IPR019796">
    <property type="entry name" value="G6P_DH_AS"/>
</dbReference>
<protein>
    <recommendedName>
        <fullName evidence="7">Glucose-6-phosphate 1-dehydrogenase</fullName>
        <shortName evidence="7">G6PD</shortName>
        <ecNumber evidence="7">1.1.1.49</ecNumber>
    </recommendedName>
</protein>